<evidence type="ECO:0000313" key="2">
    <source>
        <dbReference type="Proteomes" id="UP000887013"/>
    </source>
</evidence>
<organism evidence="1 2">
    <name type="scientific">Nephila pilipes</name>
    <name type="common">Giant wood spider</name>
    <name type="synonym">Nephila maculata</name>
    <dbReference type="NCBI Taxonomy" id="299642"/>
    <lineage>
        <taxon>Eukaryota</taxon>
        <taxon>Metazoa</taxon>
        <taxon>Ecdysozoa</taxon>
        <taxon>Arthropoda</taxon>
        <taxon>Chelicerata</taxon>
        <taxon>Arachnida</taxon>
        <taxon>Araneae</taxon>
        <taxon>Araneomorphae</taxon>
        <taxon>Entelegynae</taxon>
        <taxon>Araneoidea</taxon>
        <taxon>Nephilidae</taxon>
        <taxon>Nephila</taxon>
    </lineage>
</organism>
<gene>
    <name evidence="1" type="ORF">NPIL_397951</name>
</gene>
<dbReference type="AlphaFoldDB" id="A0A8X6N6C6"/>
<sequence>MQRVPEFHGTPPICERHLAQKLVREGIQKNERMGLNDWSRAILLSSRLTHYPIFSGGSISTRSFILLIKLQGTGVPTELAGIAHVHVSHLTLEMEYVSAYDFIGPVSVG</sequence>
<reference evidence="1" key="1">
    <citation type="submission" date="2020-08" db="EMBL/GenBank/DDBJ databases">
        <title>Multicomponent nature underlies the extraordinary mechanical properties of spider dragline silk.</title>
        <authorList>
            <person name="Kono N."/>
            <person name="Nakamura H."/>
            <person name="Mori M."/>
            <person name="Yoshida Y."/>
            <person name="Ohtoshi R."/>
            <person name="Malay A.D."/>
            <person name="Moran D.A.P."/>
            <person name="Tomita M."/>
            <person name="Numata K."/>
            <person name="Arakawa K."/>
        </authorList>
    </citation>
    <scope>NUCLEOTIDE SEQUENCE</scope>
</reference>
<name>A0A8X6N6C6_NEPPI</name>
<accession>A0A8X6N6C6</accession>
<evidence type="ECO:0000313" key="1">
    <source>
        <dbReference type="EMBL" id="GFS96498.1"/>
    </source>
</evidence>
<dbReference type="EMBL" id="BMAW01005901">
    <property type="protein sequence ID" value="GFS96498.1"/>
    <property type="molecule type" value="Genomic_DNA"/>
</dbReference>
<comment type="caution">
    <text evidence="1">The sequence shown here is derived from an EMBL/GenBank/DDBJ whole genome shotgun (WGS) entry which is preliminary data.</text>
</comment>
<protein>
    <submittedName>
        <fullName evidence="1">Uncharacterized protein</fullName>
    </submittedName>
</protein>
<dbReference type="Proteomes" id="UP000887013">
    <property type="component" value="Unassembled WGS sequence"/>
</dbReference>
<proteinExistence type="predicted"/>
<keyword evidence="2" id="KW-1185">Reference proteome</keyword>